<accession>A0A5B7F759</accession>
<keyword evidence="3" id="KW-1185">Reference proteome</keyword>
<gene>
    <name evidence="2" type="ORF">E2C01_037067</name>
</gene>
<evidence type="ECO:0000256" key="1">
    <source>
        <dbReference type="SAM" id="MobiDB-lite"/>
    </source>
</evidence>
<name>A0A5B7F759_PORTR</name>
<dbReference type="EMBL" id="VSRR010005824">
    <property type="protein sequence ID" value="MPC43420.1"/>
    <property type="molecule type" value="Genomic_DNA"/>
</dbReference>
<dbReference type="AlphaFoldDB" id="A0A5B7F759"/>
<organism evidence="2 3">
    <name type="scientific">Portunus trituberculatus</name>
    <name type="common">Swimming crab</name>
    <name type="synonym">Neptunus trituberculatus</name>
    <dbReference type="NCBI Taxonomy" id="210409"/>
    <lineage>
        <taxon>Eukaryota</taxon>
        <taxon>Metazoa</taxon>
        <taxon>Ecdysozoa</taxon>
        <taxon>Arthropoda</taxon>
        <taxon>Crustacea</taxon>
        <taxon>Multicrustacea</taxon>
        <taxon>Malacostraca</taxon>
        <taxon>Eumalacostraca</taxon>
        <taxon>Eucarida</taxon>
        <taxon>Decapoda</taxon>
        <taxon>Pleocyemata</taxon>
        <taxon>Brachyura</taxon>
        <taxon>Eubrachyura</taxon>
        <taxon>Portunoidea</taxon>
        <taxon>Portunidae</taxon>
        <taxon>Portuninae</taxon>
        <taxon>Portunus</taxon>
    </lineage>
</organism>
<sequence length="138" mass="15625">MRAGERRGNQKHTHTYTHTRPSKINTAKIITAAARKGPPPQRQAAPLDQFLLRSLQQSAGRCLRAAESPARDPDDFKGVYESPYRQSQNPQMGVRNPLTTLEIPKYSITEKEPRGILHTRLLVLTPLWILMHTAHDVI</sequence>
<feature type="compositionally biased region" description="Basic and acidic residues" evidence="1">
    <location>
        <begin position="69"/>
        <end position="78"/>
    </location>
</feature>
<dbReference type="Proteomes" id="UP000324222">
    <property type="component" value="Unassembled WGS sequence"/>
</dbReference>
<feature type="region of interest" description="Disordered" evidence="1">
    <location>
        <begin position="1"/>
        <end position="25"/>
    </location>
</feature>
<protein>
    <submittedName>
        <fullName evidence="2">Uncharacterized protein</fullName>
    </submittedName>
</protein>
<evidence type="ECO:0000313" key="2">
    <source>
        <dbReference type="EMBL" id="MPC43420.1"/>
    </source>
</evidence>
<proteinExistence type="predicted"/>
<feature type="compositionally biased region" description="Basic residues" evidence="1">
    <location>
        <begin position="9"/>
        <end position="21"/>
    </location>
</feature>
<feature type="region of interest" description="Disordered" evidence="1">
    <location>
        <begin position="63"/>
        <end position="96"/>
    </location>
</feature>
<evidence type="ECO:0000313" key="3">
    <source>
        <dbReference type="Proteomes" id="UP000324222"/>
    </source>
</evidence>
<reference evidence="2 3" key="1">
    <citation type="submission" date="2019-05" db="EMBL/GenBank/DDBJ databases">
        <title>Another draft genome of Portunus trituberculatus and its Hox gene families provides insights of decapod evolution.</title>
        <authorList>
            <person name="Jeong J.-H."/>
            <person name="Song I."/>
            <person name="Kim S."/>
            <person name="Choi T."/>
            <person name="Kim D."/>
            <person name="Ryu S."/>
            <person name="Kim W."/>
        </authorList>
    </citation>
    <scope>NUCLEOTIDE SEQUENCE [LARGE SCALE GENOMIC DNA]</scope>
    <source>
        <tissue evidence="2">Muscle</tissue>
    </source>
</reference>
<comment type="caution">
    <text evidence="2">The sequence shown here is derived from an EMBL/GenBank/DDBJ whole genome shotgun (WGS) entry which is preliminary data.</text>
</comment>